<evidence type="ECO:0000313" key="2">
    <source>
        <dbReference type="EMBL" id="QIQ10370.1"/>
    </source>
</evidence>
<proteinExistence type="predicted"/>
<keyword evidence="1" id="KW-0472">Membrane</keyword>
<feature type="transmembrane region" description="Helical" evidence="1">
    <location>
        <begin position="127"/>
        <end position="148"/>
    </location>
</feature>
<keyword evidence="1" id="KW-1133">Transmembrane helix</keyword>
<feature type="transmembrane region" description="Helical" evidence="1">
    <location>
        <begin position="97"/>
        <end position="120"/>
    </location>
</feature>
<accession>A0A6G9HJ49</accession>
<dbReference type="AlphaFoldDB" id="A0A6G9HJ49"/>
<feature type="transmembrane region" description="Helical" evidence="1">
    <location>
        <begin position="29"/>
        <end position="50"/>
    </location>
</feature>
<feature type="transmembrane region" description="Helical" evidence="1">
    <location>
        <begin position="270"/>
        <end position="296"/>
    </location>
</feature>
<dbReference type="Pfam" id="PF04956">
    <property type="entry name" value="TrbC"/>
    <property type="match status" value="1"/>
</dbReference>
<reference evidence="2" key="1">
    <citation type="submission" date="2019-10" db="EMBL/GenBank/DDBJ databases">
        <title>Complete sequence of plasmid pUZ8002, used for conjugal plasmid transfer.</title>
        <authorList>
            <person name="Ruckert C."/>
            <person name="Thieme E."/>
            <person name="Busche T."/>
            <person name="Kalinowski J."/>
            <person name="Persicke M."/>
        </authorList>
    </citation>
    <scope>NUCLEOTIDE SEQUENCE</scope>
    <source>
        <plasmid evidence="2">pUZ8002</plasmid>
    </source>
</reference>
<sequence length="317" mass="32381">MNATNTDVFAQVGGLEARGAKMKKRGTRFLIAALAVLAIAGIGAVTGWAISPSATPGSIDVPQVLASTFSDQVPGSEGGGLGGGLPFTSAVGAFTDFMAGPAIFTLGILGIVVAGAVLVFGGEFSGFVRSVCMMVIAVSMIFVSSNLVKGILGGDHDAGPAEPSPRARFMAAVEAKDFARVQELIEARGAKSAADYVLAQLAVAEGLDRKPGARVVVGKAAGSMAMPPAALGFTPRGEAAYAIERSAYGEPRSSIAKQYQQEWNRKAATWWAMAGVAGIIGAILAAAATGFVGLAVSIRNRVKRVRDLLVMEPGAEP</sequence>
<evidence type="ECO:0000256" key="1">
    <source>
        <dbReference type="SAM" id="Phobius"/>
    </source>
</evidence>
<dbReference type="RefSeq" id="WP_011205831.1">
    <property type="nucleotide sequence ID" value="NZ_BGLU01000028.1"/>
</dbReference>
<keyword evidence="1" id="KW-0812">Transmembrane</keyword>
<organism evidence="2">
    <name type="scientific">Escherichia coli</name>
    <dbReference type="NCBI Taxonomy" id="562"/>
    <lineage>
        <taxon>Bacteria</taxon>
        <taxon>Pseudomonadati</taxon>
        <taxon>Pseudomonadota</taxon>
        <taxon>Gammaproteobacteria</taxon>
        <taxon>Enterobacterales</taxon>
        <taxon>Enterobacteriaceae</taxon>
        <taxon>Escherichia</taxon>
    </lineage>
</organism>
<dbReference type="EMBL" id="MN602278">
    <property type="protein sequence ID" value="QIQ10370.1"/>
    <property type="molecule type" value="Genomic_DNA"/>
</dbReference>
<name>A0A6G9HJ49_ECOLX</name>
<keyword evidence="2" id="KW-0614">Plasmid</keyword>
<geneLocation type="plasmid" evidence="2">
    <name>pUZ8002</name>
</geneLocation>
<dbReference type="InterPro" id="IPR007039">
    <property type="entry name" value="TrbC/VirB2"/>
</dbReference>
<protein>
    <submittedName>
        <fullName evidence="2">TrbC/VIRB2 family protein</fullName>
    </submittedName>
</protein>